<name>M1R2T6_9ACTN</name>
<dbReference type="GO" id="GO:0043190">
    <property type="term" value="C:ATP-binding cassette (ABC) transporter complex"/>
    <property type="evidence" value="ECO:0007669"/>
    <property type="project" value="InterPro"/>
</dbReference>
<sequence>MQTLRDTLLVFENQLRFTFRYKITIVMGLVQPVLYLLLFGPLLTKLGDMGRPGDTWQTFVPGVLVYLALFGAGFCGFGIIADVRSGVIERLRVTPVSRFALLMGRVIREVAVLLVQSVIIIAVGLLLGLRANVLGILSAVILVVLLGTALAALSLSLGVALKSEDQFAPLLTSATLPIMLLAGILLPMTLAPTWLDVLSRINPLRYIVDAIRDLFADRFATWAVLEGTAVSVVLAVVCVAVGHAHVRQGERLRKTDVPAAGRPRARACASPHTRPLR</sequence>
<dbReference type="GO" id="GO:0140359">
    <property type="term" value="F:ABC-type transporter activity"/>
    <property type="evidence" value="ECO:0007669"/>
    <property type="project" value="InterPro"/>
</dbReference>
<dbReference type="InterPro" id="IPR000412">
    <property type="entry name" value="ABC_2_transport"/>
</dbReference>
<dbReference type="GO" id="GO:0046677">
    <property type="term" value="P:response to antibiotic"/>
    <property type="evidence" value="ECO:0007669"/>
    <property type="project" value="UniProtKB-KW"/>
</dbReference>
<evidence type="ECO:0000256" key="2">
    <source>
        <dbReference type="ARBA" id="ARBA00022692"/>
    </source>
</evidence>
<proteinExistence type="inferred from homology"/>
<dbReference type="InterPro" id="IPR051784">
    <property type="entry name" value="Nod_factor_ABC_transporter"/>
</dbReference>
<dbReference type="Pfam" id="PF01061">
    <property type="entry name" value="ABC2_membrane"/>
    <property type="match status" value="1"/>
</dbReference>
<keyword evidence="6" id="KW-0813">Transport</keyword>
<feature type="transmembrane region" description="Helical" evidence="6">
    <location>
        <begin position="133"/>
        <end position="155"/>
    </location>
</feature>
<keyword evidence="6" id="KW-1003">Cell membrane</keyword>
<evidence type="ECO:0000256" key="4">
    <source>
        <dbReference type="ARBA" id="ARBA00023136"/>
    </source>
</evidence>
<evidence type="ECO:0000256" key="1">
    <source>
        <dbReference type="ARBA" id="ARBA00004141"/>
    </source>
</evidence>
<comment type="similarity">
    <text evidence="6">Belongs to the ABC-2 integral membrane protein family.</text>
</comment>
<keyword evidence="3 6" id="KW-1133">Transmembrane helix</keyword>
<evidence type="ECO:0000259" key="7">
    <source>
        <dbReference type="PROSITE" id="PS51012"/>
    </source>
</evidence>
<dbReference type="PANTHER" id="PTHR43229:SF2">
    <property type="entry name" value="NODULATION PROTEIN J"/>
    <property type="match status" value="1"/>
</dbReference>
<keyword evidence="4 6" id="KW-0472">Membrane</keyword>
<reference evidence="8" key="1">
    <citation type="submission" date="2012-12" db="EMBL/GenBank/DDBJ databases">
        <title>Partial nucleotide sequence of chromomycin biosynthesis gene cluster and nonribosomal peptide synthase genes from Streptomyces spp. 275.</title>
        <authorList>
            <person name="Dave K.C."/>
            <person name="Thaker M.N."/>
            <person name="Kumari N."/>
            <person name="Pohnerkar J."/>
        </authorList>
    </citation>
    <scope>NUCLEOTIDE SEQUENCE</scope>
    <source>
        <strain evidence="8">275</strain>
    </source>
</reference>
<feature type="transmembrane region" description="Helical" evidence="6">
    <location>
        <begin position="167"/>
        <end position="190"/>
    </location>
</feature>
<dbReference type="PIRSF" id="PIRSF006648">
    <property type="entry name" value="DrrB"/>
    <property type="match status" value="1"/>
</dbReference>
<evidence type="ECO:0000256" key="5">
    <source>
        <dbReference type="ARBA" id="ARBA00023251"/>
    </source>
</evidence>
<dbReference type="PANTHER" id="PTHR43229">
    <property type="entry name" value="NODULATION PROTEIN J"/>
    <property type="match status" value="1"/>
</dbReference>
<keyword evidence="5" id="KW-0046">Antibiotic resistance</keyword>
<dbReference type="InterPro" id="IPR047817">
    <property type="entry name" value="ABC2_TM_bact-type"/>
</dbReference>
<evidence type="ECO:0000256" key="6">
    <source>
        <dbReference type="RuleBase" id="RU361157"/>
    </source>
</evidence>
<dbReference type="PRINTS" id="PR00164">
    <property type="entry name" value="ABC2TRNSPORT"/>
</dbReference>
<dbReference type="AlphaFoldDB" id="M1R2T6"/>
<feature type="transmembrane region" description="Helical" evidence="6">
    <location>
        <begin position="106"/>
        <end position="127"/>
    </location>
</feature>
<dbReference type="InterPro" id="IPR013525">
    <property type="entry name" value="ABC2_TM"/>
</dbReference>
<protein>
    <recommendedName>
        <fullName evidence="6">Transport permease protein</fullName>
    </recommendedName>
</protein>
<comment type="subcellular location">
    <subcellularLocation>
        <location evidence="6">Cell membrane</location>
        <topology evidence="6">Multi-pass membrane protein</topology>
    </subcellularLocation>
    <subcellularLocation>
        <location evidence="1">Membrane</location>
        <topology evidence="1">Multi-pass membrane protein</topology>
    </subcellularLocation>
</comment>
<evidence type="ECO:0000256" key="3">
    <source>
        <dbReference type="ARBA" id="ARBA00022989"/>
    </source>
</evidence>
<evidence type="ECO:0000313" key="8">
    <source>
        <dbReference type="EMBL" id="AGG12551.1"/>
    </source>
</evidence>
<feature type="transmembrane region" description="Helical" evidence="6">
    <location>
        <begin position="63"/>
        <end position="85"/>
    </location>
</feature>
<feature type="transmembrane region" description="Helical" evidence="6">
    <location>
        <begin position="21"/>
        <end position="43"/>
    </location>
</feature>
<dbReference type="PROSITE" id="PS51012">
    <property type="entry name" value="ABC_TM2"/>
    <property type="match status" value="1"/>
</dbReference>
<dbReference type="EMBL" id="KC249518">
    <property type="protein sequence ID" value="AGG12551.1"/>
    <property type="molecule type" value="Genomic_DNA"/>
</dbReference>
<gene>
    <name evidence="8" type="primary">sfrB</name>
</gene>
<feature type="transmembrane region" description="Helical" evidence="6">
    <location>
        <begin position="219"/>
        <end position="244"/>
    </location>
</feature>
<keyword evidence="2 6" id="KW-0812">Transmembrane</keyword>
<organism evidence="8">
    <name type="scientific">Streptomyces sp. 275</name>
    <dbReference type="NCBI Taxonomy" id="255709"/>
    <lineage>
        <taxon>Bacteria</taxon>
        <taxon>Bacillati</taxon>
        <taxon>Actinomycetota</taxon>
        <taxon>Actinomycetes</taxon>
        <taxon>Kitasatosporales</taxon>
        <taxon>Streptomycetaceae</taxon>
        <taxon>Streptomyces</taxon>
    </lineage>
</organism>
<accession>M1R2T6</accession>
<feature type="domain" description="ABC transmembrane type-2" evidence="7">
    <location>
        <begin position="23"/>
        <end position="249"/>
    </location>
</feature>